<protein>
    <submittedName>
        <fullName evidence="3">Aspartate racemase</fullName>
    </submittedName>
</protein>
<dbReference type="InterPro" id="IPR001920">
    <property type="entry name" value="Asp/Glu_race"/>
</dbReference>
<comment type="similarity">
    <text evidence="1">Belongs to the aspartate/glutamate racemases family.</text>
</comment>
<name>A0A1G7ASQ5_9ACTN</name>
<dbReference type="Proteomes" id="UP000199034">
    <property type="component" value="Unassembled WGS sequence"/>
</dbReference>
<dbReference type="EMBL" id="FMZM01000016">
    <property type="protein sequence ID" value="SDE17821.1"/>
    <property type="molecule type" value="Genomic_DNA"/>
</dbReference>
<evidence type="ECO:0000256" key="2">
    <source>
        <dbReference type="ARBA" id="ARBA00023235"/>
    </source>
</evidence>
<dbReference type="InterPro" id="IPR004380">
    <property type="entry name" value="Asp_race"/>
</dbReference>
<dbReference type="NCBIfam" id="TIGR00035">
    <property type="entry name" value="asp_race"/>
    <property type="match status" value="1"/>
</dbReference>
<reference evidence="3 4" key="1">
    <citation type="submission" date="2016-10" db="EMBL/GenBank/DDBJ databases">
        <authorList>
            <person name="de Groot N.N."/>
        </authorList>
    </citation>
    <scope>NUCLEOTIDE SEQUENCE [LARGE SCALE GENOMIC DNA]</scope>
    <source>
        <strain evidence="3 4">CGMCC 4.6858</strain>
    </source>
</reference>
<evidence type="ECO:0000313" key="3">
    <source>
        <dbReference type="EMBL" id="SDE17821.1"/>
    </source>
</evidence>
<dbReference type="InterPro" id="IPR015942">
    <property type="entry name" value="Asp/Glu/hydantoin_racemase"/>
</dbReference>
<organism evidence="3 4">
    <name type="scientific">Nocardioides lianchengensis</name>
    <dbReference type="NCBI Taxonomy" id="1045774"/>
    <lineage>
        <taxon>Bacteria</taxon>
        <taxon>Bacillati</taxon>
        <taxon>Actinomycetota</taxon>
        <taxon>Actinomycetes</taxon>
        <taxon>Propionibacteriales</taxon>
        <taxon>Nocardioidaceae</taxon>
        <taxon>Nocardioides</taxon>
    </lineage>
</organism>
<dbReference type="Gene3D" id="3.40.50.1860">
    <property type="match status" value="2"/>
</dbReference>
<dbReference type="PANTHER" id="PTHR21198">
    <property type="entry name" value="GLUTAMATE RACEMASE"/>
    <property type="match status" value="1"/>
</dbReference>
<accession>A0A1G7ASQ5</accession>
<evidence type="ECO:0000313" key="4">
    <source>
        <dbReference type="Proteomes" id="UP000199034"/>
    </source>
</evidence>
<dbReference type="STRING" id="1045774.SAMN05421872_11659"/>
<proteinExistence type="inferred from homology"/>
<dbReference type="OrthoDB" id="9803739at2"/>
<dbReference type="PANTHER" id="PTHR21198:SF7">
    <property type="entry name" value="ASPARTATE-GLUTAMATE RACEMASE FAMILY"/>
    <property type="match status" value="1"/>
</dbReference>
<dbReference type="RefSeq" id="WP_090860689.1">
    <property type="nucleotide sequence ID" value="NZ_FMZM01000016.1"/>
</dbReference>
<dbReference type="Pfam" id="PF01177">
    <property type="entry name" value="Asp_Glu_race"/>
    <property type="match status" value="1"/>
</dbReference>
<dbReference type="AlphaFoldDB" id="A0A1G7ASQ5"/>
<dbReference type="GO" id="GO:0047661">
    <property type="term" value="F:amino-acid racemase activity"/>
    <property type="evidence" value="ECO:0007669"/>
    <property type="project" value="InterPro"/>
</dbReference>
<gene>
    <name evidence="3" type="ORF">SAMN05421872_11659</name>
</gene>
<evidence type="ECO:0000256" key="1">
    <source>
        <dbReference type="ARBA" id="ARBA00007847"/>
    </source>
</evidence>
<dbReference type="SUPFAM" id="SSF53681">
    <property type="entry name" value="Aspartate/glutamate racemase"/>
    <property type="match status" value="2"/>
</dbReference>
<sequence>MQTIGLVGGLSWESSAAYYEALNRGVEQRVSPLSSARTVLSSVDFAEVTALQEAERWDDVAALLTAAAQGVERAGADFLLLCTTTFHLVADQVAEAVGIPLLHLADVLADAADEAGVRSIGFVGTTFAMSRPFFTDRLAARGLTVHVPDPARHDEVNRIIYDELVHGRVETASRRTAVSVIEELWDAGAGGVVLGCTELELLIRQADVDVPVFPATTLHVAAALDRALGAD</sequence>
<keyword evidence="2" id="KW-0413">Isomerase</keyword>
<keyword evidence="4" id="KW-1185">Reference proteome</keyword>